<proteinExistence type="predicted"/>
<gene>
    <name evidence="1" type="ORF">VRLFYP33_00792</name>
</gene>
<name>A0A6N3ARK6_9FIRM</name>
<evidence type="ECO:0000313" key="1">
    <source>
        <dbReference type="EMBL" id="VYT92316.1"/>
    </source>
</evidence>
<dbReference type="EMBL" id="CACRUX010000033">
    <property type="protein sequence ID" value="VYT92316.1"/>
    <property type="molecule type" value="Genomic_DNA"/>
</dbReference>
<accession>A0A6N3ARK6</accession>
<protein>
    <submittedName>
        <fullName evidence="1">Uncharacterized protein</fullName>
    </submittedName>
</protein>
<sequence length="75" mass="8787">MELEKLECGFNDREKYRDQKAAFLTTILANVHLKKGIDVKDLMRSLHPPTKVEKIKQDIVFKREWKEAEEVVSDG</sequence>
<dbReference type="AlphaFoldDB" id="A0A6N3ARK6"/>
<organism evidence="1">
    <name type="scientific">Veillonella ratti</name>
    <dbReference type="NCBI Taxonomy" id="103892"/>
    <lineage>
        <taxon>Bacteria</taxon>
        <taxon>Bacillati</taxon>
        <taxon>Bacillota</taxon>
        <taxon>Negativicutes</taxon>
        <taxon>Veillonellales</taxon>
        <taxon>Veillonellaceae</taxon>
        <taxon>Veillonella</taxon>
    </lineage>
</organism>
<dbReference type="RefSeq" id="WP_156704428.1">
    <property type="nucleotide sequence ID" value="NZ_CACRUX010000033.1"/>
</dbReference>
<reference evidence="1" key="1">
    <citation type="submission" date="2019-11" db="EMBL/GenBank/DDBJ databases">
        <authorList>
            <person name="Feng L."/>
        </authorList>
    </citation>
    <scope>NUCLEOTIDE SEQUENCE</scope>
    <source>
        <strain evidence="1">VrattiLFYP33</strain>
    </source>
</reference>